<reference evidence="4" key="1">
    <citation type="journal article" date="2014" name="Int. J. Syst. Evol. Microbiol.">
        <title>Complete genome of a new Firmicutes species belonging to the dominant human colonic microbiota ('Ruminococcus bicirculans') reveals two chromosomes and a selective capacity to utilize plant glucans.</title>
        <authorList>
            <consortium name="NISC Comparative Sequencing Program"/>
            <person name="Wegmann U."/>
            <person name="Louis P."/>
            <person name="Goesmann A."/>
            <person name="Henrissat B."/>
            <person name="Duncan S.H."/>
            <person name="Flint H.J."/>
        </authorList>
    </citation>
    <scope>NUCLEOTIDE SEQUENCE</scope>
    <source>
        <strain evidence="4">CECT 7703</strain>
    </source>
</reference>
<evidence type="ECO:0000313" key="4">
    <source>
        <dbReference type="EMBL" id="MDN3576734.1"/>
    </source>
</evidence>
<comment type="caution">
    <text evidence="4">The sequence shown here is derived from an EMBL/GenBank/DDBJ whole genome shotgun (WGS) entry which is preliminary data.</text>
</comment>
<dbReference type="Pfam" id="PF00497">
    <property type="entry name" value="SBP_bac_3"/>
    <property type="match status" value="1"/>
</dbReference>
<keyword evidence="5" id="KW-1185">Reference proteome</keyword>
<name>A0ABT8B5E9_9NEIS</name>
<evidence type="ECO:0000313" key="5">
    <source>
        <dbReference type="Proteomes" id="UP001180081"/>
    </source>
</evidence>
<dbReference type="PANTHER" id="PTHR35936">
    <property type="entry name" value="MEMBRANE-BOUND LYTIC MUREIN TRANSGLYCOSYLASE F"/>
    <property type="match status" value="1"/>
</dbReference>
<dbReference type="SUPFAM" id="SSF53850">
    <property type="entry name" value="Periplasmic binding protein-like II"/>
    <property type="match status" value="1"/>
</dbReference>
<feature type="chain" id="PRO_5046981492" evidence="2">
    <location>
        <begin position="21"/>
        <end position="243"/>
    </location>
</feature>
<feature type="signal peptide" evidence="2">
    <location>
        <begin position="1"/>
        <end position="20"/>
    </location>
</feature>
<feature type="domain" description="Solute-binding protein family 3/N-terminal" evidence="3">
    <location>
        <begin position="22"/>
        <end position="241"/>
    </location>
</feature>
<accession>A0ABT8B5E9</accession>
<reference evidence="4" key="2">
    <citation type="submission" date="2023-06" db="EMBL/GenBank/DDBJ databases">
        <authorList>
            <person name="Lucena T."/>
            <person name="Sun Q."/>
        </authorList>
    </citation>
    <scope>NUCLEOTIDE SEQUENCE</scope>
    <source>
        <strain evidence="4">CECT 7703</strain>
    </source>
</reference>
<dbReference type="InterPro" id="IPR001638">
    <property type="entry name" value="Solute-binding_3/MltF_N"/>
</dbReference>
<gene>
    <name evidence="4" type="ORF">QWZ03_08160</name>
</gene>
<evidence type="ECO:0000256" key="1">
    <source>
        <dbReference type="ARBA" id="ARBA00022729"/>
    </source>
</evidence>
<keyword evidence="1 2" id="KW-0732">Signal</keyword>
<dbReference type="Proteomes" id="UP001180081">
    <property type="component" value="Unassembled WGS sequence"/>
</dbReference>
<evidence type="ECO:0000259" key="3">
    <source>
        <dbReference type="SMART" id="SM00062"/>
    </source>
</evidence>
<dbReference type="RefSeq" id="WP_290332257.1">
    <property type="nucleotide sequence ID" value="NZ_JAUFPU010000007.1"/>
</dbReference>
<dbReference type="Gene3D" id="3.40.190.10">
    <property type="entry name" value="Periplasmic binding protein-like II"/>
    <property type="match status" value="2"/>
</dbReference>
<dbReference type="EMBL" id="JAUFPU010000007">
    <property type="protein sequence ID" value="MDN3576734.1"/>
    <property type="molecule type" value="Genomic_DNA"/>
</dbReference>
<evidence type="ECO:0000256" key="2">
    <source>
        <dbReference type="SAM" id="SignalP"/>
    </source>
</evidence>
<dbReference type="SMART" id="SM00062">
    <property type="entry name" value="PBPb"/>
    <property type="match status" value="1"/>
</dbReference>
<proteinExistence type="predicted"/>
<sequence>MRLLLLLVGLVLPGGPAAWAETLVVGFGSYKPPYIFETGNTGLEYEIVVAVAQEAGLTVQPFFAPQERLHQMLAEGGIDALTTTGEQSGVKAFYSQPYIRYHNFAVTLAERRIVLRNVADLGRYSVSSFQRARSLLGPDFQAMTVANPLYREEPQQLRRNQQLMGGRVDVIVGDKRIIQYHLKHEMAGQPGMGKPLAWHELFAPTNYRMGFRNAVQRDRFDAALAALRKRGDYAAIEQRYASF</sequence>
<dbReference type="PANTHER" id="PTHR35936:SF35">
    <property type="entry name" value="L-CYSTINE-BINDING PROTEIN TCYJ"/>
    <property type="match status" value="1"/>
</dbReference>
<protein>
    <submittedName>
        <fullName evidence="4">Transporter substrate-binding domain-containing protein</fullName>
    </submittedName>
</protein>
<organism evidence="4 5">
    <name type="scientific">Chitinimonas viridis</name>
    <dbReference type="NCBI Taxonomy" id="664880"/>
    <lineage>
        <taxon>Bacteria</taxon>
        <taxon>Pseudomonadati</taxon>
        <taxon>Pseudomonadota</taxon>
        <taxon>Betaproteobacteria</taxon>
        <taxon>Neisseriales</taxon>
        <taxon>Chitinibacteraceae</taxon>
        <taxon>Chitinimonas</taxon>
    </lineage>
</organism>